<accession>A0AAV9EN25</accession>
<keyword evidence="2" id="KW-1185">Reference proteome</keyword>
<dbReference type="Proteomes" id="UP001180020">
    <property type="component" value="Unassembled WGS sequence"/>
</dbReference>
<name>A0AAV9EN25_ACOCL</name>
<protein>
    <submittedName>
        <fullName evidence="1">Uncharacterized protein</fullName>
    </submittedName>
</protein>
<sequence length="139" mass="16182">MLCLLQDLLFYHHLWHLIGQICHESYFTLHCLLVWVEVKGSTLTDGARALAKHVDRSKDGWWGSFRGSDADKNKHALEVINHLLVNCCWMNVHMIQPYGAVFELRVTEGYGARWSKDGSSFIGFLEPYMVEGHLKRWRH</sequence>
<organism evidence="1 2">
    <name type="scientific">Acorus calamus</name>
    <name type="common">Sweet flag</name>
    <dbReference type="NCBI Taxonomy" id="4465"/>
    <lineage>
        <taxon>Eukaryota</taxon>
        <taxon>Viridiplantae</taxon>
        <taxon>Streptophyta</taxon>
        <taxon>Embryophyta</taxon>
        <taxon>Tracheophyta</taxon>
        <taxon>Spermatophyta</taxon>
        <taxon>Magnoliopsida</taxon>
        <taxon>Liliopsida</taxon>
        <taxon>Acoraceae</taxon>
        <taxon>Acorus</taxon>
    </lineage>
</organism>
<comment type="caution">
    <text evidence="1">The sequence shown here is derived from an EMBL/GenBank/DDBJ whole genome shotgun (WGS) entry which is preliminary data.</text>
</comment>
<dbReference type="AlphaFoldDB" id="A0AAV9EN25"/>
<evidence type="ECO:0000313" key="2">
    <source>
        <dbReference type="Proteomes" id="UP001180020"/>
    </source>
</evidence>
<dbReference type="PANTHER" id="PTHR34204">
    <property type="entry name" value="RNA-BINDING ASCH DOMAIN PROTEIN"/>
    <property type="match status" value="1"/>
</dbReference>
<reference evidence="1" key="1">
    <citation type="journal article" date="2023" name="Nat. Commun.">
        <title>Diploid and tetraploid genomes of Acorus and the evolution of monocots.</title>
        <authorList>
            <person name="Ma L."/>
            <person name="Liu K.W."/>
            <person name="Li Z."/>
            <person name="Hsiao Y.Y."/>
            <person name="Qi Y."/>
            <person name="Fu T."/>
            <person name="Tang G.D."/>
            <person name="Zhang D."/>
            <person name="Sun W.H."/>
            <person name="Liu D.K."/>
            <person name="Li Y."/>
            <person name="Chen G.Z."/>
            <person name="Liu X.D."/>
            <person name="Liao X.Y."/>
            <person name="Jiang Y.T."/>
            <person name="Yu X."/>
            <person name="Hao Y."/>
            <person name="Huang J."/>
            <person name="Zhao X.W."/>
            <person name="Ke S."/>
            <person name="Chen Y.Y."/>
            <person name="Wu W.L."/>
            <person name="Hsu J.L."/>
            <person name="Lin Y.F."/>
            <person name="Huang M.D."/>
            <person name="Li C.Y."/>
            <person name="Huang L."/>
            <person name="Wang Z.W."/>
            <person name="Zhao X."/>
            <person name="Zhong W.Y."/>
            <person name="Peng D.H."/>
            <person name="Ahmad S."/>
            <person name="Lan S."/>
            <person name="Zhang J.S."/>
            <person name="Tsai W.C."/>
            <person name="Van de Peer Y."/>
            <person name="Liu Z.J."/>
        </authorList>
    </citation>
    <scope>NUCLEOTIDE SEQUENCE</scope>
    <source>
        <strain evidence="1">CP</strain>
    </source>
</reference>
<dbReference type="EMBL" id="JAUJYO010000006">
    <property type="protein sequence ID" value="KAK1314250.1"/>
    <property type="molecule type" value="Genomic_DNA"/>
</dbReference>
<reference evidence="1" key="2">
    <citation type="submission" date="2023-06" db="EMBL/GenBank/DDBJ databases">
        <authorList>
            <person name="Ma L."/>
            <person name="Liu K.-W."/>
            <person name="Li Z."/>
            <person name="Hsiao Y.-Y."/>
            <person name="Qi Y."/>
            <person name="Fu T."/>
            <person name="Tang G."/>
            <person name="Zhang D."/>
            <person name="Sun W.-H."/>
            <person name="Liu D.-K."/>
            <person name="Li Y."/>
            <person name="Chen G.-Z."/>
            <person name="Liu X.-D."/>
            <person name="Liao X.-Y."/>
            <person name="Jiang Y.-T."/>
            <person name="Yu X."/>
            <person name="Hao Y."/>
            <person name="Huang J."/>
            <person name="Zhao X.-W."/>
            <person name="Ke S."/>
            <person name="Chen Y.-Y."/>
            <person name="Wu W.-L."/>
            <person name="Hsu J.-L."/>
            <person name="Lin Y.-F."/>
            <person name="Huang M.-D."/>
            <person name="Li C.-Y."/>
            <person name="Huang L."/>
            <person name="Wang Z.-W."/>
            <person name="Zhao X."/>
            <person name="Zhong W.-Y."/>
            <person name="Peng D.-H."/>
            <person name="Ahmad S."/>
            <person name="Lan S."/>
            <person name="Zhang J.-S."/>
            <person name="Tsai W.-C."/>
            <person name="Van De Peer Y."/>
            <person name="Liu Z.-J."/>
        </authorList>
    </citation>
    <scope>NUCLEOTIDE SEQUENCE</scope>
    <source>
        <strain evidence="1">CP</strain>
        <tissue evidence="1">Leaves</tissue>
    </source>
</reference>
<gene>
    <name evidence="1" type="ORF">QJS10_CPA06g01464</name>
</gene>
<dbReference type="PANTHER" id="PTHR34204:SF2">
    <property type="entry name" value="RNA-BINDING ASCH DOMAIN PROTEIN"/>
    <property type="match status" value="1"/>
</dbReference>
<evidence type="ECO:0000313" key="1">
    <source>
        <dbReference type="EMBL" id="KAK1314250.1"/>
    </source>
</evidence>
<proteinExistence type="predicted"/>